<keyword evidence="3" id="KW-1185">Reference proteome</keyword>
<feature type="compositionally biased region" description="Low complexity" evidence="1">
    <location>
        <begin position="306"/>
        <end position="325"/>
    </location>
</feature>
<dbReference type="Proteomes" id="UP000012174">
    <property type="component" value="Unassembled WGS sequence"/>
</dbReference>
<sequence>MSFCVAVQSAIFYIASCTPCHQARHHKRSIAKAKEAREAKDRIRAEYPNAYQHPDPFNTNPYWSEEIMMGPHIEKKEYKATRKNTSQRGLHSAGNDQVSTAGSTAAAGSPHLGSSPTVVAEDHTLSVTSTSISEDWNKKRYQREDEELWGHEFSRAGHRLMDAIKQAGSSAHRRIEASLGMEPKPVTDQDRATFYFAPKNPPVNDYHPPIVRQRPAHKDAHKWMLQPPPAAKVMEGKVPVSRTGSMASHLSRKTTTSESPALGRLVHERAMEAKLRNGESPSEHELIPSRSRPDSRRTNTGSTIHARQSWQSARSRSLSTASSDASEGRRRRKAKRRATLVATPDSETSEDDDVFYKLKSSDPNAKSTKAARRPKLRTITSSQASEECSTNNTTPLSPPGGGDSKTPRSAPASAPLGVIDGLPMPPPPSLQFSNQTSSSSSSKTTPTKTTADGTSSSSSPKLSPFTAARAKSEMPV</sequence>
<evidence type="ECO:0000256" key="1">
    <source>
        <dbReference type="SAM" id="MobiDB-lite"/>
    </source>
</evidence>
<dbReference type="HOGENOM" id="CLU_036638_1_0_1"/>
<name>M7SMC1_EUTLA</name>
<evidence type="ECO:0000313" key="2">
    <source>
        <dbReference type="EMBL" id="EMR67529.1"/>
    </source>
</evidence>
<feature type="compositionally biased region" description="Polar residues" evidence="1">
    <location>
        <begin position="242"/>
        <end position="259"/>
    </location>
</feature>
<feature type="compositionally biased region" description="Polar residues" evidence="1">
    <location>
        <begin position="83"/>
        <end position="98"/>
    </location>
</feature>
<feature type="region of interest" description="Disordered" evidence="1">
    <location>
        <begin position="80"/>
        <end position="120"/>
    </location>
</feature>
<protein>
    <recommendedName>
        <fullName evidence="4">Signal peptide-containing protein</fullName>
    </recommendedName>
</protein>
<evidence type="ECO:0000313" key="3">
    <source>
        <dbReference type="Proteomes" id="UP000012174"/>
    </source>
</evidence>
<feature type="compositionally biased region" description="Polar residues" evidence="1">
    <location>
        <begin position="378"/>
        <end position="395"/>
    </location>
</feature>
<feature type="compositionally biased region" description="Basic and acidic residues" evidence="1">
    <location>
        <begin position="265"/>
        <end position="297"/>
    </location>
</feature>
<dbReference type="KEGG" id="ela:UCREL1_5467"/>
<dbReference type="OrthoDB" id="506431at2759"/>
<dbReference type="EMBL" id="KB706410">
    <property type="protein sequence ID" value="EMR67529.1"/>
    <property type="molecule type" value="Genomic_DNA"/>
</dbReference>
<dbReference type="eggNOG" id="ENOG502SM8K">
    <property type="taxonomic scope" value="Eukaryota"/>
</dbReference>
<accession>M7SMC1</accession>
<feature type="compositionally biased region" description="Low complexity" evidence="1">
    <location>
        <begin position="433"/>
        <end position="459"/>
    </location>
</feature>
<gene>
    <name evidence="2" type="ORF">UCREL1_5467</name>
</gene>
<organism evidence="2 3">
    <name type="scientific">Eutypa lata (strain UCR-EL1)</name>
    <name type="common">Grapevine dieback disease fungus</name>
    <name type="synonym">Eutypa armeniacae</name>
    <dbReference type="NCBI Taxonomy" id="1287681"/>
    <lineage>
        <taxon>Eukaryota</taxon>
        <taxon>Fungi</taxon>
        <taxon>Dikarya</taxon>
        <taxon>Ascomycota</taxon>
        <taxon>Pezizomycotina</taxon>
        <taxon>Sordariomycetes</taxon>
        <taxon>Xylariomycetidae</taxon>
        <taxon>Xylariales</taxon>
        <taxon>Diatrypaceae</taxon>
        <taxon>Eutypa</taxon>
    </lineage>
</organism>
<feature type="compositionally biased region" description="Low complexity" evidence="1">
    <location>
        <begin position="99"/>
        <end position="109"/>
    </location>
</feature>
<evidence type="ECO:0008006" key="4">
    <source>
        <dbReference type="Google" id="ProtNLM"/>
    </source>
</evidence>
<feature type="compositionally biased region" description="Basic residues" evidence="1">
    <location>
        <begin position="329"/>
        <end position="338"/>
    </location>
</feature>
<dbReference type="OMA" id="RHGYQRE"/>
<dbReference type="AlphaFoldDB" id="M7SMC1"/>
<proteinExistence type="predicted"/>
<feature type="region of interest" description="Disordered" evidence="1">
    <location>
        <begin position="242"/>
        <end position="476"/>
    </location>
</feature>
<reference evidence="3" key="1">
    <citation type="journal article" date="2013" name="Genome Announc.">
        <title>Draft genome sequence of the grapevine dieback fungus Eutypa lata UCR-EL1.</title>
        <authorList>
            <person name="Blanco-Ulate B."/>
            <person name="Rolshausen P.E."/>
            <person name="Cantu D."/>
        </authorList>
    </citation>
    <scope>NUCLEOTIDE SEQUENCE [LARGE SCALE GENOMIC DNA]</scope>
    <source>
        <strain evidence="3">UCR-EL1</strain>
    </source>
</reference>